<dbReference type="InterPro" id="IPR013968">
    <property type="entry name" value="PKS_KR"/>
</dbReference>
<dbReference type="EMBL" id="CAUJNA010000535">
    <property type="protein sequence ID" value="CAJ1378352.1"/>
    <property type="molecule type" value="Genomic_DNA"/>
</dbReference>
<dbReference type="AlphaFoldDB" id="A0AA36I174"/>
<keyword evidence="2" id="KW-0597">Phosphoprotein</keyword>
<evidence type="ECO:0000313" key="5">
    <source>
        <dbReference type="Proteomes" id="UP001178507"/>
    </source>
</evidence>
<dbReference type="InterPro" id="IPR050091">
    <property type="entry name" value="PKS_NRPS_Biosynth_Enz"/>
</dbReference>
<reference evidence="4" key="1">
    <citation type="submission" date="2023-08" db="EMBL/GenBank/DDBJ databases">
        <authorList>
            <person name="Chen Y."/>
            <person name="Shah S."/>
            <person name="Dougan E. K."/>
            <person name="Thang M."/>
            <person name="Chan C."/>
        </authorList>
    </citation>
    <scope>NUCLEOTIDE SEQUENCE</scope>
</reference>
<protein>
    <recommendedName>
        <fullName evidence="3">Ketoreductase domain-containing protein</fullName>
    </recommendedName>
</protein>
<evidence type="ECO:0000259" key="3">
    <source>
        <dbReference type="SMART" id="SM00822"/>
    </source>
</evidence>
<dbReference type="PANTHER" id="PTHR43775:SF37">
    <property type="entry name" value="SI:DKEY-61P9.11"/>
    <property type="match status" value="1"/>
</dbReference>
<dbReference type="Gene3D" id="3.40.50.720">
    <property type="entry name" value="NAD(P)-binding Rossmann-like Domain"/>
    <property type="match status" value="1"/>
</dbReference>
<dbReference type="InterPro" id="IPR057326">
    <property type="entry name" value="KR_dom"/>
</dbReference>
<dbReference type="PANTHER" id="PTHR43775">
    <property type="entry name" value="FATTY ACID SYNTHASE"/>
    <property type="match status" value="1"/>
</dbReference>
<accession>A0AA36I174</accession>
<gene>
    <name evidence="4" type="ORF">EVOR1521_LOCUS6918</name>
</gene>
<proteinExistence type="predicted"/>
<evidence type="ECO:0000313" key="4">
    <source>
        <dbReference type="EMBL" id="CAJ1378352.1"/>
    </source>
</evidence>
<dbReference type="InterPro" id="IPR036291">
    <property type="entry name" value="NAD(P)-bd_dom_sf"/>
</dbReference>
<keyword evidence="1" id="KW-0596">Phosphopantetheine</keyword>
<dbReference type="GO" id="GO:0006633">
    <property type="term" value="P:fatty acid biosynthetic process"/>
    <property type="evidence" value="ECO:0007669"/>
    <property type="project" value="TreeGrafter"/>
</dbReference>
<comment type="caution">
    <text evidence="4">The sequence shown here is derived from an EMBL/GenBank/DDBJ whole genome shotgun (WGS) entry which is preliminary data.</text>
</comment>
<keyword evidence="5" id="KW-1185">Reference proteome</keyword>
<name>A0AA36I174_9DINO</name>
<dbReference type="Pfam" id="PF08659">
    <property type="entry name" value="KR"/>
    <property type="match status" value="1"/>
</dbReference>
<organism evidence="4 5">
    <name type="scientific">Effrenium voratum</name>
    <dbReference type="NCBI Taxonomy" id="2562239"/>
    <lineage>
        <taxon>Eukaryota</taxon>
        <taxon>Sar</taxon>
        <taxon>Alveolata</taxon>
        <taxon>Dinophyceae</taxon>
        <taxon>Suessiales</taxon>
        <taxon>Symbiodiniaceae</taxon>
        <taxon>Effrenium</taxon>
    </lineage>
</organism>
<dbReference type="Proteomes" id="UP001178507">
    <property type="component" value="Unassembled WGS sequence"/>
</dbReference>
<dbReference type="GO" id="GO:0004312">
    <property type="term" value="F:fatty acid synthase activity"/>
    <property type="evidence" value="ECO:0007669"/>
    <property type="project" value="TreeGrafter"/>
</dbReference>
<feature type="domain" description="Ketoreductase" evidence="3">
    <location>
        <begin position="1"/>
        <end position="163"/>
    </location>
</feature>
<evidence type="ECO:0000256" key="2">
    <source>
        <dbReference type="ARBA" id="ARBA00022553"/>
    </source>
</evidence>
<dbReference type="SUPFAM" id="SSF51735">
    <property type="entry name" value="NAD(P)-binding Rossmann-fold domains"/>
    <property type="match status" value="1"/>
</dbReference>
<dbReference type="SMART" id="SM00822">
    <property type="entry name" value="PKS_KR"/>
    <property type="match status" value="1"/>
</dbReference>
<evidence type="ECO:0000256" key="1">
    <source>
        <dbReference type="ARBA" id="ARBA00022450"/>
    </source>
</evidence>
<sequence>MQGVTHLALLSRSGHCRPESPEGEAMQKLCERPVELLLQPCDVSKRPEVDAAIAAMQGVQDLPCGGVVHAAGVLEDHTIAHMESGHLLPVFSPKVDGAVNLHEAFAKSSLAHFLMFSSVAALMGSPGQGNYAAANSFLDAFALHRQAKGLPALSLQWGPWADVGMAARGGVGGPGFWAPKVAPSDALQALSGVLAAKGDPRRWASRASIGRSC</sequence>